<dbReference type="EMBL" id="ML996570">
    <property type="protein sequence ID" value="KAF2759029.1"/>
    <property type="molecule type" value="Genomic_DNA"/>
</dbReference>
<dbReference type="AlphaFoldDB" id="A0A6A6WA36"/>
<accession>A0A6A6WA36</accession>
<feature type="compositionally biased region" description="Basic and acidic residues" evidence="1">
    <location>
        <begin position="216"/>
        <end position="243"/>
    </location>
</feature>
<dbReference type="OrthoDB" id="5383057at2759"/>
<proteinExistence type="predicted"/>
<feature type="compositionally biased region" description="Low complexity" evidence="1">
    <location>
        <begin position="149"/>
        <end position="163"/>
    </location>
</feature>
<evidence type="ECO:0000313" key="3">
    <source>
        <dbReference type="Proteomes" id="UP000799437"/>
    </source>
</evidence>
<dbReference type="Proteomes" id="UP000799437">
    <property type="component" value="Unassembled WGS sequence"/>
</dbReference>
<sequence>MSSYGQKVTNDPEAQRRVGEAAGTVLSDSLAGESVRSGGDFGSNNERANVSDQKSYGTTTNTTDTSNARRLDPAVDAEARNAQGEWNEARQLNSTIGQGKDGGRGPTWNTNTSGGDDSSYGSGGRGEGSSGSEHTTGTSSYGDREATDSGYGKNSSSGYGSSNVDAAPAYIDAQRKDQFDPKETGRPKGRNISEGGFDSDAPNASFNTTDIGGKNDPGRRGMQDALKRDADRGADAGYERDYSSTHGKGQYGQLDDERA</sequence>
<feature type="compositionally biased region" description="Polar residues" evidence="1">
    <location>
        <begin position="42"/>
        <end position="57"/>
    </location>
</feature>
<organism evidence="2 3">
    <name type="scientific">Pseudovirgaria hyperparasitica</name>
    <dbReference type="NCBI Taxonomy" id="470096"/>
    <lineage>
        <taxon>Eukaryota</taxon>
        <taxon>Fungi</taxon>
        <taxon>Dikarya</taxon>
        <taxon>Ascomycota</taxon>
        <taxon>Pezizomycotina</taxon>
        <taxon>Dothideomycetes</taxon>
        <taxon>Dothideomycetes incertae sedis</taxon>
        <taxon>Acrospermales</taxon>
        <taxon>Acrospermaceae</taxon>
        <taxon>Pseudovirgaria</taxon>
    </lineage>
</organism>
<feature type="compositionally biased region" description="Basic and acidic residues" evidence="1">
    <location>
        <begin position="67"/>
        <end position="79"/>
    </location>
</feature>
<dbReference type="GeneID" id="54484818"/>
<feature type="region of interest" description="Disordered" evidence="1">
    <location>
        <begin position="1"/>
        <end position="259"/>
    </location>
</feature>
<reference evidence="2" key="1">
    <citation type="journal article" date="2020" name="Stud. Mycol.">
        <title>101 Dothideomycetes genomes: a test case for predicting lifestyles and emergence of pathogens.</title>
        <authorList>
            <person name="Haridas S."/>
            <person name="Albert R."/>
            <person name="Binder M."/>
            <person name="Bloem J."/>
            <person name="Labutti K."/>
            <person name="Salamov A."/>
            <person name="Andreopoulos B."/>
            <person name="Baker S."/>
            <person name="Barry K."/>
            <person name="Bills G."/>
            <person name="Bluhm B."/>
            <person name="Cannon C."/>
            <person name="Castanera R."/>
            <person name="Culley D."/>
            <person name="Daum C."/>
            <person name="Ezra D."/>
            <person name="Gonzalez J."/>
            <person name="Henrissat B."/>
            <person name="Kuo A."/>
            <person name="Liang C."/>
            <person name="Lipzen A."/>
            <person name="Lutzoni F."/>
            <person name="Magnuson J."/>
            <person name="Mondo S."/>
            <person name="Nolan M."/>
            <person name="Ohm R."/>
            <person name="Pangilinan J."/>
            <person name="Park H.-J."/>
            <person name="Ramirez L."/>
            <person name="Alfaro M."/>
            <person name="Sun H."/>
            <person name="Tritt A."/>
            <person name="Yoshinaga Y."/>
            <person name="Zwiers L.-H."/>
            <person name="Turgeon B."/>
            <person name="Goodwin S."/>
            <person name="Spatafora J."/>
            <person name="Crous P."/>
            <person name="Grigoriev I."/>
        </authorList>
    </citation>
    <scope>NUCLEOTIDE SEQUENCE</scope>
    <source>
        <strain evidence="2">CBS 121739</strain>
    </source>
</reference>
<evidence type="ECO:0000313" key="2">
    <source>
        <dbReference type="EMBL" id="KAF2759029.1"/>
    </source>
</evidence>
<evidence type="ECO:0000256" key="1">
    <source>
        <dbReference type="SAM" id="MobiDB-lite"/>
    </source>
</evidence>
<keyword evidence="3" id="KW-1185">Reference proteome</keyword>
<dbReference type="RefSeq" id="XP_033601480.1">
    <property type="nucleotide sequence ID" value="XM_033743764.1"/>
</dbReference>
<feature type="compositionally biased region" description="Low complexity" evidence="1">
    <location>
        <begin position="130"/>
        <end position="141"/>
    </location>
</feature>
<gene>
    <name evidence="2" type="ORF">EJ05DRAFT_475260</name>
</gene>
<protein>
    <submittedName>
        <fullName evidence="2">Uncharacterized protein</fullName>
    </submittedName>
</protein>
<feature type="compositionally biased region" description="Basic and acidic residues" evidence="1">
    <location>
        <begin position="173"/>
        <end position="186"/>
    </location>
</feature>
<name>A0A6A6WA36_9PEZI</name>